<dbReference type="Pfam" id="PF18758">
    <property type="entry name" value="KDZ"/>
    <property type="match status" value="1"/>
</dbReference>
<evidence type="ECO:0000313" key="3">
    <source>
        <dbReference type="Proteomes" id="UP000235392"/>
    </source>
</evidence>
<gene>
    <name evidence="2" type="ORF">PCASD_22961</name>
</gene>
<dbReference type="InterPro" id="IPR040521">
    <property type="entry name" value="KDZ"/>
</dbReference>
<organism evidence="2 3">
    <name type="scientific">Puccinia coronata f. sp. avenae</name>
    <dbReference type="NCBI Taxonomy" id="200324"/>
    <lineage>
        <taxon>Eukaryota</taxon>
        <taxon>Fungi</taxon>
        <taxon>Dikarya</taxon>
        <taxon>Basidiomycota</taxon>
        <taxon>Pucciniomycotina</taxon>
        <taxon>Pucciniomycetes</taxon>
        <taxon>Pucciniales</taxon>
        <taxon>Pucciniaceae</taxon>
        <taxon>Puccinia</taxon>
    </lineage>
</organism>
<feature type="compositionally biased region" description="Polar residues" evidence="1">
    <location>
        <begin position="977"/>
        <end position="990"/>
    </location>
</feature>
<accession>A0A2N5U0A0</accession>
<feature type="compositionally biased region" description="Basic and acidic residues" evidence="1">
    <location>
        <begin position="1053"/>
        <end position="1071"/>
    </location>
</feature>
<evidence type="ECO:0000313" key="2">
    <source>
        <dbReference type="EMBL" id="PLW31171.1"/>
    </source>
</evidence>
<evidence type="ECO:0000256" key="1">
    <source>
        <dbReference type="SAM" id="MobiDB-lite"/>
    </source>
</evidence>
<feature type="region of interest" description="Disordered" evidence="1">
    <location>
        <begin position="936"/>
        <end position="1005"/>
    </location>
</feature>
<dbReference type="AlphaFoldDB" id="A0A2N5U0A0"/>
<feature type="region of interest" description="Disordered" evidence="1">
    <location>
        <begin position="897"/>
        <end position="916"/>
    </location>
</feature>
<name>A0A2N5U0A0_9BASI</name>
<evidence type="ECO:0008006" key="4">
    <source>
        <dbReference type="Google" id="ProtNLM"/>
    </source>
</evidence>
<dbReference type="Proteomes" id="UP000235392">
    <property type="component" value="Unassembled WGS sequence"/>
</dbReference>
<dbReference type="EMBL" id="PGCI01000276">
    <property type="protein sequence ID" value="PLW31171.1"/>
    <property type="molecule type" value="Genomic_DNA"/>
</dbReference>
<dbReference type="PANTHER" id="PTHR33096:SF1">
    <property type="entry name" value="CXC1-LIKE CYSTEINE CLUSTER ASSOCIATED WITH KDZ TRANSPOSASES DOMAIN-CONTAINING PROTEIN"/>
    <property type="match status" value="1"/>
</dbReference>
<reference evidence="2 3" key="1">
    <citation type="submission" date="2017-11" db="EMBL/GenBank/DDBJ databases">
        <title>De novo assembly and phasing of dikaryotic genomes from two isolates of Puccinia coronata f. sp. avenae, the causal agent of oat crown rust.</title>
        <authorList>
            <person name="Miller M.E."/>
            <person name="Zhang Y."/>
            <person name="Omidvar V."/>
            <person name="Sperschneider J."/>
            <person name="Schwessinger B."/>
            <person name="Raley C."/>
            <person name="Palmer J.M."/>
            <person name="Garnica D."/>
            <person name="Upadhyaya N."/>
            <person name="Rathjen J."/>
            <person name="Taylor J.M."/>
            <person name="Park R.F."/>
            <person name="Dodds P.N."/>
            <person name="Hirsch C.D."/>
            <person name="Kianian S.F."/>
            <person name="Figueroa M."/>
        </authorList>
    </citation>
    <scope>NUCLEOTIDE SEQUENCE [LARGE SCALE GENOMIC DNA]</scope>
    <source>
        <strain evidence="2">12SD80</strain>
    </source>
</reference>
<dbReference type="PANTHER" id="PTHR33096">
    <property type="entry name" value="CXC2 DOMAIN-CONTAINING PROTEIN"/>
    <property type="match status" value="1"/>
</dbReference>
<feature type="region of interest" description="Disordered" evidence="1">
    <location>
        <begin position="1041"/>
        <end position="1071"/>
    </location>
</feature>
<protein>
    <recommendedName>
        <fullName evidence="4">CxC1-like cysteine cluster associated with KDZ transposases domain-containing protein</fullName>
    </recommendedName>
</protein>
<comment type="caution">
    <text evidence="2">The sequence shown here is derived from an EMBL/GenBank/DDBJ whole genome shotgun (WGS) entry which is preliminary data.</text>
</comment>
<proteinExistence type="predicted"/>
<sequence length="1095" mass="123907">MPQGTSNHLYNFHRASRLPIFESRAQKRIRLASQRKDQLEVGNRRRPAQVSTVPLNSTIEETLNPPSNSADCDDPNWTTCDEDPMSPDDTQTLFEIRRYNQSLIQNHRQRNWIGVMSQLFQAYLYLKQKTADWTLPSSLDDYSKDLCDCTSERQHTREVDLIDLMVWNICNSHVTPFSEVMRRWNESLSIRLCAKNSNKPRDLRRHLSGAVDAYRSLKTMQRELLQNVTSPTKQDVLAQRSCPACFGQFSTVTDPGQPEDNHKIFICMDGNFQHRHHERAEKHHLPLQTPSIFVSPEEIKAVEREILTGEVAQKKTKKAKDRCTEQHKAADDRRNASTWKGCDDTGLFGCCCRHDSVLYYCNIHKAGEGRGLPTSIIKQVFSDLNSQMEVGILYDIGCTMPKFLESRKLLSNYKTRMSFATAVFHSYVHDWPCQIRYSPRLNVGWGLSDGEGLERLWSYLSSLVSSQRYATRNHRLNAISHRSHFHNALGIEKMALVLKRKTVHAIKNRKYFQNVLDGLLVRSNPHNPGNHFTENFFREQWRSQRTYELNHTDESRAEKEKCAEFYERGEALRLLADSFASQLANPSPGSNQVQLLEVYEKLQSLQKEQDDEAEKLGTFFSATHFNTITPRNLDLERRLALLWSAKTALFKAAVELQGEMQPLKDCKARGERLDQLALPENQQITYEQFSKLSLDDPFWNDGSLCLVKEPWATDSLVRTGIHSTLGIDRANEEIGQLHVEIRRALSWGVFHREQLKTCIDQCVIGPVGANLAQAIEGSFGLAVNSAKVLLSGEANASLTMHEKLLLSWNVTIESMVALHLIPLEILPSGWRALMEFLNSSSNRNDAPFDLNLLLEDEVLRDQDSDGESVEVDDLGEIFAEDNQPAHTLEEQDSVDNLLSTSQPSGRSQQQEDSLDFQQHVSQGDIGHKSQDFTEVTDFENAPPPVPCVTHDSSESANSEKAPLPILRIKLKRPVQPPSNKSKQPINTGKSTKNKETKSLTSTTNIKIKASKTTNGASDKAAPAKRRFTAGINRSNTAARAVLEQPCSTGVRTDTVRPKREPTGRTDLSDRSRLCLSDHRSNTAVRAPLELPCSTG</sequence>